<dbReference type="Proteomes" id="UP001231701">
    <property type="component" value="Chromosome"/>
</dbReference>
<dbReference type="EMBL" id="CP121271">
    <property type="protein sequence ID" value="WMC84120.1"/>
    <property type="molecule type" value="Genomic_DNA"/>
</dbReference>
<dbReference type="GeneID" id="90940429"/>
<reference evidence="2" key="1">
    <citation type="submission" date="2023-03" db="EMBL/GenBank/DDBJ databases">
        <title>Borrelidin-producing and root-colonizing Streptomyces rochei is a potent biopesticide for soil-borne oomycete-caused plant diseases.</title>
        <authorList>
            <person name="Zhou D."/>
            <person name="Wang X."/>
            <person name="Navarro-Munoz J.C."/>
            <person name="Li W."/>
            <person name="Li J."/>
            <person name="Jiu M."/>
            <person name="Deng S."/>
            <person name="Ye Y."/>
            <person name="Daly P."/>
            <person name="Wei L."/>
        </authorList>
    </citation>
    <scope>NUCLEOTIDE SEQUENCE</scope>
    <source>
        <strain evidence="2">JK1</strain>
    </source>
</reference>
<evidence type="ECO:0000313" key="2">
    <source>
        <dbReference type="EMBL" id="WMC84120.1"/>
    </source>
</evidence>
<organism evidence="2 3">
    <name type="scientific">Streptomyces rochei</name>
    <name type="common">Streptomyces parvullus</name>
    <dbReference type="NCBI Taxonomy" id="1928"/>
    <lineage>
        <taxon>Bacteria</taxon>
        <taxon>Bacillati</taxon>
        <taxon>Actinomycetota</taxon>
        <taxon>Actinomycetes</taxon>
        <taxon>Kitasatosporales</taxon>
        <taxon>Streptomycetaceae</taxon>
        <taxon>Streptomyces</taxon>
        <taxon>Streptomyces rochei group</taxon>
    </lineage>
</organism>
<accession>A0AAX3ZB11</accession>
<dbReference type="RefSeq" id="WP_019330558.1">
    <property type="nucleotide sequence ID" value="NZ_CP121271.1"/>
</dbReference>
<feature type="compositionally biased region" description="Basic and acidic residues" evidence="1">
    <location>
        <begin position="48"/>
        <end position="60"/>
    </location>
</feature>
<feature type="region of interest" description="Disordered" evidence="1">
    <location>
        <begin position="40"/>
        <end position="60"/>
    </location>
</feature>
<sequence>MDESKMPEETPLMGPDGKVVKEANGKTLMVKTRVEFSESEAPMFGPRAGEKRSVSTDAEGRETEIIEAVPSVPPAQGRKELGSRTMMSRLLEAVCALTMRARCAPRMGR</sequence>
<protein>
    <submittedName>
        <fullName evidence="2">Uncharacterized protein</fullName>
    </submittedName>
</protein>
<evidence type="ECO:0000256" key="1">
    <source>
        <dbReference type="SAM" id="MobiDB-lite"/>
    </source>
</evidence>
<evidence type="ECO:0000313" key="3">
    <source>
        <dbReference type="Proteomes" id="UP001231701"/>
    </source>
</evidence>
<gene>
    <name evidence="2" type="ORF">P7W03_00350</name>
</gene>
<name>A0AAX3ZB11_STRRO</name>
<dbReference type="AlphaFoldDB" id="A0AAX3ZB11"/>
<proteinExistence type="predicted"/>